<dbReference type="Proteomes" id="UP001597183">
    <property type="component" value="Unassembled WGS sequence"/>
</dbReference>
<feature type="region of interest" description="Disordered" evidence="1">
    <location>
        <begin position="62"/>
        <end position="108"/>
    </location>
</feature>
<gene>
    <name evidence="2" type="ORF">ACFQ5G_01970</name>
</gene>
<name>A0ABW4A0J0_9ACTN</name>
<feature type="compositionally biased region" description="Low complexity" evidence="1">
    <location>
        <begin position="69"/>
        <end position="85"/>
    </location>
</feature>
<evidence type="ECO:0008006" key="4">
    <source>
        <dbReference type="Google" id="ProtNLM"/>
    </source>
</evidence>
<dbReference type="RefSeq" id="WP_317793979.1">
    <property type="nucleotide sequence ID" value="NZ_AP028461.1"/>
</dbReference>
<dbReference type="EMBL" id="JBHTMK010000004">
    <property type="protein sequence ID" value="MFD1364104.1"/>
    <property type="molecule type" value="Genomic_DNA"/>
</dbReference>
<accession>A0ABW4A0J0</accession>
<keyword evidence="3" id="KW-1185">Reference proteome</keyword>
<proteinExistence type="predicted"/>
<evidence type="ECO:0000313" key="2">
    <source>
        <dbReference type="EMBL" id="MFD1364104.1"/>
    </source>
</evidence>
<feature type="compositionally biased region" description="Low complexity" evidence="1">
    <location>
        <begin position="93"/>
        <end position="102"/>
    </location>
</feature>
<evidence type="ECO:0000313" key="3">
    <source>
        <dbReference type="Proteomes" id="UP001597183"/>
    </source>
</evidence>
<evidence type="ECO:0000256" key="1">
    <source>
        <dbReference type="SAM" id="MobiDB-lite"/>
    </source>
</evidence>
<comment type="caution">
    <text evidence="2">The sequence shown here is derived from an EMBL/GenBank/DDBJ whole genome shotgun (WGS) entry which is preliminary data.</text>
</comment>
<reference evidence="3" key="1">
    <citation type="journal article" date="2019" name="Int. J. Syst. Evol. Microbiol.">
        <title>The Global Catalogue of Microorganisms (GCM) 10K type strain sequencing project: providing services to taxonomists for standard genome sequencing and annotation.</title>
        <authorList>
            <consortium name="The Broad Institute Genomics Platform"/>
            <consortium name="The Broad Institute Genome Sequencing Center for Infectious Disease"/>
            <person name="Wu L."/>
            <person name="Ma J."/>
        </authorList>
    </citation>
    <scope>NUCLEOTIDE SEQUENCE [LARGE SCALE GENOMIC DNA]</scope>
    <source>
        <strain evidence="3">CCM 7526</strain>
    </source>
</reference>
<sequence length="108" mass="11015">MKVLKLAVGFAAGYVLGSRAGREKYEQIAAAARKASNHPTTIQAQERAKALLGTGRQKIAAALPHDDTVTGSESTVAATTVTTPGSPAPSAPRPARTKPSPAGGDPLR</sequence>
<protein>
    <recommendedName>
        <fullName evidence="4">YtxH domain-containing protein</fullName>
    </recommendedName>
</protein>
<organism evidence="2 3">
    <name type="scientific">Actinoplanes sichuanensis</name>
    <dbReference type="NCBI Taxonomy" id="512349"/>
    <lineage>
        <taxon>Bacteria</taxon>
        <taxon>Bacillati</taxon>
        <taxon>Actinomycetota</taxon>
        <taxon>Actinomycetes</taxon>
        <taxon>Micromonosporales</taxon>
        <taxon>Micromonosporaceae</taxon>
        <taxon>Actinoplanes</taxon>
    </lineage>
</organism>